<dbReference type="Gene3D" id="3.40.50.300">
    <property type="entry name" value="P-loop containing nucleotide triphosphate hydrolases"/>
    <property type="match status" value="2"/>
</dbReference>
<name>A0AAD8HZI3_9APIA</name>
<gene>
    <name evidence="7" type="ORF">POM88_032116</name>
</gene>
<dbReference type="AlphaFoldDB" id="A0AAD8HZI3"/>
<dbReference type="InterPro" id="IPR057842">
    <property type="entry name" value="WH_MER3"/>
</dbReference>
<dbReference type="FunFam" id="2.60.40.150:FF:000004">
    <property type="entry name" value="RNA helicase, activating signal cointegrator 1"/>
    <property type="match status" value="1"/>
</dbReference>
<dbReference type="Gene3D" id="1.10.3380.10">
    <property type="entry name" value="Sec63 N-terminal domain-like domain"/>
    <property type="match status" value="1"/>
</dbReference>
<dbReference type="SMART" id="SM00973">
    <property type="entry name" value="Sec63"/>
    <property type="match status" value="1"/>
</dbReference>
<comment type="caution">
    <text evidence="7">The sequence shown here is derived from an EMBL/GenBank/DDBJ whole genome shotgun (WGS) entry which is preliminary data.</text>
</comment>
<dbReference type="Gene3D" id="1.10.150.20">
    <property type="entry name" value="5' to 3' exonuclease, C-terminal subdomain"/>
    <property type="match status" value="1"/>
</dbReference>
<accession>A0AAD8HZI3</accession>
<keyword evidence="5" id="KW-0067">ATP-binding</keyword>
<dbReference type="GO" id="GO:0005634">
    <property type="term" value="C:nucleus"/>
    <property type="evidence" value="ECO:0007669"/>
    <property type="project" value="TreeGrafter"/>
</dbReference>
<dbReference type="GO" id="GO:0005524">
    <property type="term" value="F:ATP binding"/>
    <property type="evidence" value="ECO:0007669"/>
    <property type="project" value="UniProtKB-KW"/>
</dbReference>
<dbReference type="FunFam" id="1.10.3380.10:FF:000001">
    <property type="entry name" value="U5 small nuclear ribonucleoprotein helicase"/>
    <property type="match status" value="1"/>
</dbReference>
<dbReference type="PANTHER" id="PTHR47961">
    <property type="entry name" value="DNA POLYMERASE THETA, PUTATIVE (AFU_ORTHOLOGUE AFUA_1G05260)-RELATED"/>
    <property type="match status" value="1"/>
</dbReference>
<organism evidence="7 8">
    <name type="scientific">Heracleum sosnowskyi</name>
    <dbReference type="NCBI Taxonomy" id="360622"/>
    <lineage>
        <taxon>Eukaryota</taxon>
        <taxon>Viridiplantae</taxon>
        <taxon>Streptophyta</taxon>
        <taxon>Embryophyta</taxon>
        <taxon>Tracheophyta</taxon>
        <taxon>Spermatophyta</taxon>
        <taxon>Magnoliopsida</taxon>
        <taxon>eudicotyledons</taxon>
        <taxon>Gunneridae</taxon>
        <taxon>Pentapetalae</taxon>
        <taxon>asterids</taxon>
        <taxon>campanulids</taxon>
        <taxon>Apiales</taxon>
        <taxon>Apiaceae</taxon>
        <taxon>Apioideae</taxon>
        <taxon>apioid superclade</taxon>
        <taxon>Tordylieae</taxon>
        <taxon>Tordyliinae</taxon>
        <taxon>Heracleum</taxon>
    </lineage>
</organism>
<evidence type="ECO:0000313" key="8">
    <source>
        <dbReference type="Proteomes" id="UP001237642"/>
    </source>
</evidence>
<dbReference type="FunFam" id="1.10.10.10:FF:000024">
    <property type="entry name" value="U5 small nuclear ribonucleoprotein helicase"/>
    <property type="match status" value="1"/>
</dbReference>
<dbReference type="GO" id="GO:0016787">
    <property type="term" value="F:hydrolase activity"/>
    <property type="evidence" value="ECO:0007669"/>
    <property type="project" value="UniProtKB-KW"/>
</dbReference>
<dbReference type="InterPro" id="IPR027417">
    <property type="entry name" value="P-loop_NTPase"/>
</dbReference>
<protein>
    <recommendedName>
        <fullName evidence="6">SEC63 domain-containing protein</fullName>
    </recommendedName>
</protein>
<dbReference type="InterPro" id="IPR014756">
    <property type="entry name" value="Ig_E-set"/>
</dbReference>
<dbReference type="Proteomes" id="UP001237642">
    <property type="component" value="Unassembled WGS sequence"/>
</dbReference>
<sequence length="583" mass="66205">MLRSSRGLTEKLFSEGLLKVLVCTATLAWVVNLPAHTVVIKGTQLYDPKAGGWRDLGMLDVMQIFGRAGRPQFDKSGEGIIITSHDKLAYYLPLLTSQLPIESQFISSLKDNLNAEVALGTVTNVKEACAWLGYTYLSIRMKKNPLEYGIGWDEVIADPSLSLRQRSLVTDAARSLDKAKMMRFDEKSGKFYCTELGRIASHFYIQYSSVETYNEMLRRHMNDSEVIDMVAHSSEFENIVVRDEEQKELEELAQTSCPLEVKGGPSNKHGKVSILIQLYIYRGSIDSFSLISDAAYISASLGRIMRALFEICLRRGWCEMTSLMLKYWKAVDRQIWPHQHPLRQFDKDISLDILRKLEERGSDLDHLQEMQDRDIGALIRYTPGGRLVKQCLSNFPSVQLSATVSPITRTVLKVDLLITPDFVWKDRFHGSSERWWILVEDSENDHIYHSELFTLTKRMAKSEAQKLTFTVPIFEPHPPQYHIRAVSDSWLQAEALYTISFHNLALPEGHTSHTELLDLKPLPVTALGNNAYEALYSFSHFNPIQTQAFHVLYHTENNVLLGAPTGSGKTISAELAMLHLFNT</sequence>
<keyword evidence="3" id="KW-0378">Hydrolase</keyword>
<dbReference type="GO" id="GO:0003676">
    <property type="term" value="F:nucleic acid binding"/>
    <property type="evidence" value="ECO:0007669"/>
    <property type="project" value="InterPro"/>
</dbReference>
<dbReference type="InterPro" id="IPR036390">
    <property type="entry name" value="WH_DNA-bd_sf"/>
</dbReference>
<dbReference type="SUPFAM" id="SSF46785">
    <property type="entry name" value="Winged helix' DNA-binding domain"/>
    <property type="match status" value="1"/>
</dbReference>
<dbReference type="FunFam" id="1.10.150.20:FF:000004">
    <property type="entry name" value="U5 small nuclear ribonucleoprotein helicase"/>
    <property type="match status" value="1"/>
</dbReference>
<keyword evidence="4" id="KW-0347">Helicase</keyword>
<dbReference type="Pfam" id="PF02889">
    <property type="entry name" value="Sec63"/>
    <property type="match status" value="1"/>
</dbReference>
<keyword evidence="8" id="KW-1185">Reference proteome</keyword>
<dbReference type="SUPFAM" id="SSF81296">
    <property type="entry name" value="E set domains"/>
    <property type="match status" value="1"/>
</dbReference>
<evidence type="ECO:0000256" key="4">
    <source>
        <dbReference type="ARBA" id="ARBA00022806"/>
    </source>
</evidence>
<keyword evidence="2" id="KW-0547">Nucleotide-binding</keyword>
<reference evidence="7" key="2">
    <citation type="submission" date="2023-05" db="EMBL/GenBank/DDBJ databases">
        <authorList>
            <person name="Schelkunov M.I."/>
        </authorList>
    </citation>
    <scope>NUCLEOTIDE SEQUENCE</scope>
    <source>
        <strain evidence="7">Hsosn_3</strain>
        <tissue evidence="7">Leaf</tissue>
    </source>
</reference>
<feature type="domain" description="SEC63" evidence="6">
    <location>
        <begin position="193"/>
        <end position="501"/>
    </location>
</feature>
<reference evidence="7" key="1">
    <citation type="submission" date="2023-02" db="EMBL/GenBank/DDBJ databases">
        <title>Genome of toxic invasive species Heracleum sosnowskyi carries increased number of genes despite the absence of recent whole-genome duplications.</title>
        <authorList>
            <person name="Schelkunov M."/>
            <person name="Shtratnikova V."/>
            <person name="Makarenko M."/>
            <person name="Klepikova A."/>
            <person name="Omelchenko D."/>
            <person name="Novikova G."/>
            <person name="Obukhova E."/>
            <person name="Bogdanov V."/>
            <person name="Penin A."/>
            <person name="Logacheva M."/>
        </authorList>
    </citation>
    <scope>NUCLEOTIDE SEQUENCE</scope>
    <source>
        <strain evidence="7">Hsosn_3</strain>
        <tissue evidence="7">Leaf</tissue>
    </source>
</reference>
<dbReference type="EMBL" id="JAUIZM010000007">
    <property type="protein sequence ID" value="KAK1375923.1"/>
    <property type="molecule type" value="Genomic_DNA"/>
</dbReference>
<dbReference type="Gene3D" id="2.60.40.150">
    <property type="entry name" value="C2 domain"/>
    <property type="match status" value="1"/>
</dbReference>
<dbReference type="SUPFAM" id="SSF52540">
    <property type="entry name" value="P-loop containing nucleoside triphosphate hydrolases"/>
    <property type="match status" value="2"/>
</dbReference>
<evidence type="ECO:0000256" key="5">
    <source>
        <dbReference type="ARBA" id="ARBA00022840"/>
    </source>
</evidence>
<dbReference type="PANTHER" id="PTHR47961:SF13">
    <property type="entry name" value="ACTIVATING SIGNAL COINTEGRATOR 1 COMPLEX SUBUNIT 3"/>
    <property type="match status" value="1"/>
</dbReference>
<dbReference type="InterPro" id="IPR011545">
    <property type="entry name" value="DEAD/DEAH_box_helicase_dom"/>
</dbReference>
<dbReference type="InterPro" id="IPR036388">
    <property type="entry name" value="WH-like_DNA-bd_sf"/>
</dbReference>
<dbReference type="InterPro" id="IPR035892">
    <property type="entry name" value="C2_domain_sf"/>
</dbReference>
<evidence type="ECO:0000313" key="7">
    <source>
        <dbReference type="EMBL" id="KAK1375923.1"/>
    </source>
</evidence>
<dbReference type="SUPFAM" id="SSF158702">
    <property type="entry name" value="Sec63 N-terminal domain-like"/>
    <property type="match status" value="1"/>
</dbReference>
<evidence type="ECO:0000259" key="6">
    <source>
        <dbReference type="SMART" id="SM00973"/>
    </source>
</evidence>
<comment type="similarity">
    <text evidence="1">Belongs to the disease resistance NB-LRR family.</text>
</comment>
<dbReference type="InterPro" id="IPR050474">
    <property type="entry name" value="Hel308_SKI2-like"/>
</dbReference>
<evidence type="ECO:0000256" key="1">
    <source>
        <dbReference type="ARBA" id="ARBA00008894"/>
    </source>
</evidence>
<dbReference type="InterPro" id="IPR004179">
    <property type="entry name" value="Sec63-dom"/>
</dbReference>
<dbReference type="GO" id="GO:0004386">
    <property type="term" value="F:helicase activity"/>
    <property type="evidence" value="ECO:0007669"/>
    <property type="project" value="UniProtKB-KW"/>
</dbReference>
<dbReference type="Pfam" id="PF23445">
    <property type="entry name" value="WHD_SNRNP200"/>
    <property type="match status" value="1"/>
</dbReference>
<dbReference type="Gene3D" id="1.10.10.10">
    <property type="entry name" value="Winged helix-like DNA-binding domain superfamily/Winged helix DNA-binding domain"/>
    <property type="match status" value="1"/>
</dbReference>
<proteinExistence type="inferred from homology"/>
<evidence type="ECO:0000256" key="2">
    <source>
        <dbReference type="ARBA" id="ARBA00022741"/>
    </source>
</evidence>
<evidence type="ECO:0000256" key="3">
    <source>
        <dbReference type="ARBA" id="ARBA00022801"/>
    </source>
</evidence>
<dbReference type="Pfam" id="PF00270">
    <property type="entry name" value="DEAD"/>
    <property type="match status" value="1"/>
</dbReference>